<dbReference type="EMBL" id="WOXT01000004">
    <property type="protein sequence ID" value="MUV15113.1"/>
    <property type="molecule type" value="Genomic_DNA"/>
</dbReference>
<name>A0A7C9HU37_9GAMM</name>
<evidence type="ECO:0000259" key="7">
    <source>
        <dbReference type="Pfam" id="PF02631"/>
    </source>
</evidence>
<comment type="caution">
    <text evidence="10">The sequence shown here is derived from an EMBL/GenBank/DDBJ whole genome shotgun (WGS) entry which is preliminary data.</text>
</comment>
<organism evidence="10 11">
    <name type="scientific">Noviluteimonas gilva</name>
    <dbReference type="NCBI Taxonomy" id="2682097"/>
    <lineage>
        <taxon>Bacteria</taxon>
        <taxon>Pseudomonadati</taxon>
        <taxon>Pseudomonadota</taxon>
        <taxon>Gammaproteobacteria</taxon>
        <taxon>Lysobacterales</taxon>
        <taxon>Lysobacteraceae</taxon>
        <taxon>Noviluteimonas</taxon>
    </lineage>
</organism>
<dbReference type="AlphaFoldDB" id="A0A7C9HU37"/>
<dbReference type="PANTHER" id="PTHR33602:SF1">
    <property type="entry name" value="REGULATORY PROTEIN RECX FAMILY PROTEIN"/>
    <property type="match status" value="1"/>
</dbReference>
<evidence type="ECO:0000256" key="6">
    <source>
        <dbReference type="SAM" id="MobiDB-lite"/>
    </source>
</evidence>
<evidence type="ECO:0000256" key="2">
    <source>
        <dbReference type="ARBA" id="ARBA00009695"/>
    </source>
</evidence>
<feature type="domain" description="RecX second three-helical" evidence="7">
    <location>
        <begin position="88"/>
        <end position="128"/>
    </location>
</feature>
<evidence type="ECO:0000313" key="11">
    <source>
        <dbReference type="Proteomes" id="UP000479692"/>
    </source>
</evidence>
<evidence type="ECO:0000259" key="9">
    <source>
        <dbReference type="Pfam" id="PF21982"/>
    </source>
</evidence>
<sequence>MGWRSGEDGRASGESASNDGVSNVVDEAPARKPRRTRPEPTPTRRALGLLVRREHSRVELTRKLTARGVERDDAVAAVDKLEAAGWQNDERFAELLVRSRAATGYGPVRIRAELGMHSLGREAVAAAMETAEVDWEALARDLVRRRFGDDLSADRERQRKAADWLLRRGFTGAHIRAATRFDPDD</sequence>
<dbReference type="InterPro" id="IPR053926">
    <property type="entry name" value="RecX_HTH_1st"/>
</dbReference>
<dbReference type="Pfam" id="PF21982">
    <property type="entry name" value="RecX_HTH1"/>
    <property type="match status" value="1"/>
</dbReference>
<evidence type="ECO:0000259" key="8">
    <source>
        <dbReference type="Pfam" id="PF21981"/>
    </source>
</evidence>
<dbReference type="InterPro" id="IPR036388">
    <property type="entry name" value="WH-like_DNA-bd_sf"/>
</dbReference>
<dbReference type="Gene3D" id="1.10.10.10">
    <property type="entry name" value="Winged helix-like DNA-binding domain superfamily/Winged helix DNA-binding domain"/>
    <property type="match status" value="3"/>
</dbReference>
<gene>
    <name evidence="5 10" type="primary">recX</name>
    <name evidence="10" type="ORF">GN331_12965</name>
</gene>
<dbReference type="HAMAP" id="MF_01114">
    <property type="entry name" value="RecX"/>
    <property type="match status" value="1"/>
</dbReference>
<comment type="function">
    <text evidence="5">Modulates RecA activity.</text>
</comment>
<dbReference type="NCBIfam" id="NF001054">
    <property type="entry name" value="PRK00117.2-1"/>
    <property type="match status" value="1"/>
</dbReference>
<comment type="subcellular location">
    <subcellularLocation>
        <location evidence="1 5">Cytoplasm</location>
    </subcellularLocation>
</comment>
<evidence type="ECO:0000256" key="1">
    <source>
        <dbReference type="ARBA" id="ARBA00004496"/>
    </source>
</evidence>
<dbReference type="Proteomes" id="UP000479692">
    <property type="component" value="Unassembled WGS sequence"/>
</dbReference>
<dbReference type="Pfam" id="PF02631">
    <property type="entry name" value="RecX_HTH2"/>
    <property type="match status" value="1"/>
</dbReference>
<accession>A0A7C9HU37</accession>
<dbReference type="InterPro" id="IPR003783">
    <property type="entry name" value="Regulatory_RecX"/>
</dbReference>
<dbReference type="GO" id="GO:0006282">
    <property type="term" value="P:regulation of DNA repair"/>
    <property type="evidence" value="ECO:0007669"/>
    <property type="project" value="UniProtKB-UniRule"/>
</dbReference>
<dbReference type="GO" id="GO:0005737">
    <property type="term" value="C:cytoplasm"/>
    <property type="evidence" value="ECO:0007669"/>
    <property type="project" value="UniProtKB-SubCell"/>
</dbReference>
<proteinExistence type="inferred from homology"/>
<comment type="similarity">
    <text evidence="2 5">Belongs to the RecX family.</text>
</comment>
<evidence type="ECO:0000313" key="10">
    <source>
        <dbReference type="EMBL" id="MUV15113.1"/>
    </source>
</evidence>
<keyword evidence="11" id="KW-1185">Reference proteome</keyword>
<dbReference type="Pfam" id="PF21981">
    <property type="entry name" value="RecX_HTH3"/>
    <property type="match status" value="1"/>
</dbReference>
<dbReference type="InterPro" id="IPR053925">
    <property type="entry name" value="RecX_HTH_3rd"/>
</dbReference>
<feature type="compositionally biased region" description="Basic and acidic residues" evidence="6">
    <location>
        <begin position="1"/>
        <end position="11"/>
    </location>
</feature>
<keyword evidence="4 5" id="KW-0963">Cytoplasm</keyword>
<dbReference type="InterPro" id="IPR053924">
    <property type="entry name" value="RecX_HTH_2nd"/>
</dbReference>
<reference evidence="10 11" key="1">
    <citation type="submission" date="2019-12" db="EMBL/GenBank/DDBJ databases">
        <authorList>
            <person name="Xu J."/>
        </authorList>
    </citation>
    <scope>NUCLEOTIDE SEQUENCE [LARGE SCALE GENOMIC DNA]</scope>
    <source>
        <strain evidence="10 11">HX-5-24</strain>
    </source>
</reference>
<feature type="domain" description="RecX first three-helical" evidence="9">
    <location>
        <begin position="45"/>
        <end position="81"/>
    </location>
</feature>
<feature type="domain" description="RecX third three-helical" evidence="8">
    <location>
        <begin position="136"/>
        <end position="178"/>
    </location>
</feature>
<evidence type="ECO:0000256" key="4">
    <source>
        <dbReference type="ARBA" id="ARBA00022490"/>
    </source>
</evidence>
<feature type="region of interest" description="Disordered" evidence="6">
    <location>
        <begin position="1"/>
        <end position="45"/>
    </location>
</feature>
<evidence type="ECO:0000256" key="3">
    <source>
        <dbReference type="ARBA" id="ARBA00018111"/>
    </source>
</evidence>
<protein>
    <recommendedName>
        <fullName evidence="3 5">Regulatory protein RecX</fullName>
    </recommendedName>
</protein>
<dbReference type="PANTHER" id="PTHR33602">
    <property type="entry name" value="REGULATORY PROTEIN RECX FAMILY PROTEIN"/>
    <property type="match status" value="1"/>
</dbReference>
<evidence type="ECO:0000256" key="5">
    <source>
        <dbReference type="HAMAP-Rule" id="MF_01114"/>
    </source>
</evidence>